<dbReference type="Proteomes" id="UP000827185">
    <property type="component" value="Segment"/>
</dbReference>
<evidence type="ECO:0000313" key="3">
    <source>
        <dbReference type="Proteomes" id="UP000827185"/>
    </source>
</evidence>
<organism evidence="2 3">
    <name type="scientific">Stenotrophomonas phage Paxi</name>
    <dbReference type="NCBI Taxonomy" id="2859653"/>
    <lineage>
        <taxon>Viruses</taxon>
        <taxon>Duplodnaviria</taxon>
        <taxon>Heunggongvirae</taxon>
        <taxon>Uroviricota</taxon>
        <taxon>Caudoviricetes</taxon>
        <taxon>Schitoviridae</taxon>
        <taxon>Pokkenvirus</taxon>
        <taxon>Pokkenvirus paxi</taxon>
    </lineage>
</organism>
<gene>
    <name evidence="2" type="ORF">CPT_Paxi_028</name>
</gene>
<protein>
    <submittedName>
        <fullName evidence="2">Uncharacterized protein</fullName>
    </submittedName>
</protein>
<name>A0AAE7WM68_9CAUD</name>
<sequence length="96" mass="10437">MFSRSRRMAAALMASAFGLSAGNVGGKTPVAKTKGKARFPNPNARYHGGKHTSGALPHIHEQYINEAQAKRERKNTKRALKHGWAVRNNPCLSKAA</sequence>
<dbReference type="EMBL" id="MZ326856">
    <property type="protein sequence ID" value="QYW01799.1"/>
    <property type="molecule type" value="Genomic_DNA"/>
</dbReference>
<evidence type="ECO:0000313" key="2">
    <source>
        <dbReference type="EMBL" id="QYW01799.1"/>
    </source>
</evidence>
<reference evidence="2" key="1">
    <citation type="submission" date="2021-06" db="EMBL/GenBank/DDBJ databases">
        <title>Complete genome sequence of Stenotrophomonas maltophilia phage Paxi.</title>
        <authorList>
            <person name="Jeon E."/>
            <person name="Hudson A."/>
            <person name="Talcott A."/>
            <person name="Clark J."/>
            <person name="Liu M."/>
            <person name="Burrowes B."/>
        </authorList>
    </citation>
    <scope>NUCLEOTIDE SEQUENCE</scope>
</reference>
<keyword evidence="3" id="KW-1185">Reference proteome</keyword>
<feature type="region of interest" description="Disordered" evidence="1">
    <location>
        <begin position="25"/>
        <end position="55"/>
    </location>
</feature>
<proteinExistence type="predicted"/>
<evidence type="ECO:0000256" key="1">
    <source>
        <dbReference type="SAM" id="MobiDB-lite"/>
    </source>
</evidence>
<accession>A0AAE7WM68</accession>